<protein>
    <submittedName>
        <fullName evidence="2">Uncharacterized protein</fullName>
    </submittedName>
</protein>
<evidence type="ECO:0000313" key="3">
    <source>
        <dbReference type="Proteomes" id="UP001501303"/>
    </source>
</evidence>
<gene>
    <name evidence="2" type="ORF">GCM10009716_35640</name>
</gene>
<accession>A0ABN2PM32</accession>
<evidence type="ECO:0000256" key="1">
    <source>
        <dbReference type="SAM" id="MobiDB-lite"/>
    </source>
</evidence>
<sequence>MTVTGWFTGPRRVWPTKAVTEVVTVLIVRTPPVSSSIYTPGYVGDDAVIPPPFRSGIEKRRRGRGRRDQTPLIFPPSGLSRIDLPGGRW</sequence>
<comment type="caution">
    <text evidence="2">The sequence shown here is derived from an EMBL/GenBank/DDBJ whole genome shotgun (WGS) entry which is preliminary data.</text>
</comment>
<dbReference type="Proteomes" id="UP001501303">
    <property type="component" value="Unassembled WGS sequence"/>
</dbReference>
<keyword evidence="3" id="KW-1185">Reference proteome</keyword>
<reference evidence="2 3" key="1">
    <citation type="journal article" date="2019" name="Int. J. Syst. Evol. Microbiol.">
        <title>The Global Catalogue of Microorganisms (GCM) 10K type strain sequencing project: providing services to taxonomists for standard genome sequencing and annotation.</title>
        <authorList>
            <consortium name="The Broad Institute Genomics Platform"/>
            <consortium name="The Broad Institute Genome Sequencing Center for Infectious Disease"/>
            <person name="Wu L."/>
            <person name="Ma J."/>
        </authorList>
    </citation>
    <scope>NUCLEOTIDE SEQUENCE [LARGE SCALE GENOMIC DNA]</scope>
    <source>
        <strain evidence="2 3">JCM 13581</strain>
    </source>
</reference>
<feature type="region of interest" description="Disordered" evidence="1">
    <location>
        <begin position="53"/>
        <end position="72"/>
    </location>
</feature>
<dbReference type="EMBL" id="BAAAMJ010000036">
    <property type="protein sequence ID" value="GAA1924149.1"/>
    <property type="molecule type" value="Genomic_DNA"/>
</dbReference>
<name>A0ABN2PM32_9ACTN</name>
<evidence type="ECO:0000313" key="2">
    <source>
        <dbReference type="EMBL" id="GAA1924149.1"/>
    </source>
</evidence>
<organism evidence="2 3">
    <name type="scientific">Streptomyces sodiiphilus</name>
    <dbReference type="NCBI Taxonomy" id="226217"/>
    <lineage>
        <taxon>Bacteria</taxon>
        <taxon>Bacillati</taxon>
        <taxon>Actinomycetota</taxon>
        <taxon>Actinomycetes</taxon>
        <taxon>Kitasatosporales</taxon>
        <taxon>Streptomycetaceae</taxon>
        <taxon>Streptomyces</taxon>
    </lineage>
</organism>
<proteinExistence type="predicted"/>